<dbReference type="GO" id="GO:0008658">
    <property type="term" value="F:penicillin binding"/>
    <property type="evidence" value="ECO:0007669"/>
    <property type="project" value="InterPro"/>
</dbReference>
<evidence type="ECO:0000256" key="1">
    <source>
        <dbReference type="ARBA" id="ARBA00004370"/>
    </source>
</evidence>
<evidence type="ECO:0000256" key="6">
    <source>
        <dbReference type="ARBA" id="ARBA00022801"/>
    </source>
</evidence>
<dbReference type="InterPro" id="IPR002137">
    <property type="entry name" value="Beta-lactam_class-D_AS"/>
</dbReference>
<comment type="subcellular location">
    <subcellularLocation>
        <location evidence="1">Membrane</location>
    </subcellularLocation>
</comment>
<sequence>MTAESAFPYAMPHAACAPTRLPASPVRRRPPARRAGALALVLALVTGGLAACGSDAPDPTVAATALAAGMAGGDLTAVVFDGASAADATTHRDTVLEPLADATRTVTLGDVVLAEDGATATATLDYAWVIGGTPWSYTTTAPMALVEDTWHVVWSPGLLIPDLAMGERLQTSRTSAPRADILGDSDVVLVTQRPVKRVGIDKTRIAAAEWDGAARALAALTGIDSEAYAAKVASAGEKAFVEAVTLRTEGDYDWPAIGESPGVLLVDASLPLAPTRQFASEILGRAGDATAEIIEASEGAIQAGDLVGLSGVQRQYDAQLRGTPGLVVEIVGADGTARDAFRVDPVPGEPLRLTLDPTVQSLAEKTIADQIVPAAIVAIRPSTGAVIASANSPASDGLSTATTGMYAPGSTFKVVTALALLRGGSTPETMMECSADTVVDGRTFTNYPDYPANRMGQIALRDVIANSCNTAIINAAGQVSQADLVSAGQSLGLGLAPQAGPGVFTGSVPGDASGTEHAASMIGQGKVQASPLAMAGVAASVASGTTVRPTFLAQEAEAPTSDLPVAPGTALTTEEAAALSSMMRSVVTDGGGAFLQGVPGGDVSAKTGTAQYGDGSTNHAWVIAIQGDLAVAVFVETGDYGSTTAGPLLKAFLTGLA</sequence>
<evidence type="ECO:0000259" key="11">
    <source>
        <dbReference type="Pfam" id="PF03717"/>
    </source>
</evidence>
<protein>
    <recommendedName>
        <fullName evidence="4 9">Beta-lactamase</fullName>
        <ecNumber evidence="4 9">3.5.2.6</ecNumber>
    </recommendedName>
</protein>
<dbReference type="SUPFAM" id="SSF56519">
    <property type="entry name" value="Penicillin binding protein dimerisation domain"/>
    <property type="match status" value="1"/>
</dbReference>
<keyword evidence="12" id="KW-0131">Cell cycle</keyword>
<comment type="similarity">
    <text evidence="2">Belongs to the transpeptidase family.</text>
</comment>
<feature type="domain" description="Penicillin-binding protein dimerisation" evidence="11">
    <location>
        <begin position="174"/>
        <end position="336"/>
    </location>
</feature>
<dbReference type="PROSITE" id="PS00337">
    <property type="entry name" value="BETA_LACTAMASE_D"/>
    <property type="match status" value="1"/>
</dbReference>
<dbReference type="Pfam" id="PF03717">
    <property type="entry name" value="PBP_dimer"/>
    <property type="match status" value="1"/>
</dbReference>
<dbReference type="Gene3D" id="3.40.710.10">
    <property type="entry name" value="DD-peptidase/beta-lactamase superfamily"/>
    <property type="match status" value="1"/>
</dbReference>
<dbReference type="Proteomes" id="UP000199039">
    <property type="component" value="Unassembled WGS sequence"/>
</dbReference>
<organism evidence="12 13">
    <name type="scientific">Sanguibacter gelidistatuariae</name>
    <dbReference type="NCBI Taxonomy" id="1814289"/>
    <lineage>
        <taxon>Bacteria</taxon>
        <taxon>Bacillati</taxon>
        <taxon>Actinomycetota</taxon>
        <taxon>Actinomycetes</taxon>
        <taxon>Micrococcales</taxon>
        <taxon>Sanguibacteraceae</taxon>
        <taxon>Sanguibacter</taxon>
    </lineage>
</organism>
<dbReference type="EC" id="3.5.2.6" evidence="4 9"/>
<keyword evidence="7" id="KW-0472">Membrane</keyword>
<evidence type="ECO:0000313" key="12">
    <source>
        <dbReference type="EMBL" id="SDB89749.1"/>
    </source>
</evidence>
<evidence type="ECO:0000256" key="8">
    <source>
        <dbReference type="ARBA" id="ARBA00023251"/>
    </source>
</evidence>
<evidence type="ECO:0000256" key="2">
    <source>
        <dbReference type="ARBA" id="ARBA00007171"/>
    </source>
</evidence>
<keyword evidence="8 9" id="KW-0046">Antibiotic resistance</keyword>
<evidence type="ECO:0000313" key="13">
    <source>
        <dbReference type="Proteomes" id="UP000199039"/>
    </source>
</evidence>
<evidence type="ECO:0000256" key="5">
    <source>
        <dbReference type="ARBA" id="ARBA00022729"/>
    </source>
</evidence>
<gene>
    <name evidence="12" type="ORF">SAMN05216410_0775</name>
</gene>
<dbReference type="InterPro" id="IPR012338">
    <property type="entry name" value="Beta-lactam/transpept-like"/>
</dbReference>
<dbReference type="GO" id="GO:0008800">
    <property type="term" value="F:beta-lactamase activity"/>
    <property type="evidence" value="ECO:0007669"/>
    <property type="project" value="UniProtKB-UniRule"/>
</dbReference>
<dbReference type="EMBL" id="FMYH01000001">
    <property type="protein sequence ID" value="SDB89749.1"/>
    <property type="molecule type" value="Genomic_DNA"/>
</dbReference>
<evidence type="ECO:0000256" key="7">
    <source>
        <dbReference type="ARBA" id="ARBA00023136"/>
    </source>
</evidence>
<dbReference type="PANTHER" id="PTHR30627">
    <property type="entry name" value="PEPTIDOGLYCAN D,D-TRANSPEPTIDASE"/>
    <property type="match status" value="1"/>
</dbReference>
<evidence type="ECO:0000256" key="9">
    <source>
        <dbReference type="RuleBase" id="RU361140"/>
    </source>
</evidence>
<dbReference type="PANTHER" id="PTHR30627:SF24">
    <property type="entry name" value="PENICILLIN-BINDING PROTEIN 4B"/>
    <property type="match status" value="1"/>
</dbReference>
<evidence type="ECO:0000256" key="3">
    <source>
        <dbReference type="ARBA" id="ARBA00007898"/>
    </source>
</evidence>
<dbReference type="GO" id="GO:0017001">
    <property type="term" value="P:antibiotic catabolic process"/>
    <property type="evidence" value="ECO:0007669"/>
    <property type="project" value="InterPro"/>
</dbReference>
<name>A0A1G6H660_9MICO</name>
<dbReference type="InterPro" id="IPR005311">
    <property type="entry name" value="PBP_dimer"/>
</dbReference>
<dbReference type="Pfam" id="PF00905">
    <property type="entry name" value="Transpeptidase"/>
    <property type="match status" value="1"/>
</dbReference>
<dbReference type="AlphaFoldDB" id="A0A1G6H660"/>
<dbReference type="InterPro" id="IPR050515">
    <property type="entry name" value="Beta-lactam/transpept"/>
</dbReference>
<evidence type="ECO:0000256" key="4">
    <source>
        <dbReference type="ARBA" id="ARBA00012865"/>
    </source>
</evidence>
<keyword evidence="6 9" id="KW-0378">Hydrolase</keyword>
<dbReference type="InterPro" id="IPR036138">
    <property type="entry name" value="PBP_dimer_sf"/>
</dbReference>
<reference evidence="12 13" key="1">
    <citation type="submission" date="2016-09" db="EMBL/GenBank/DDBJ databases">
        <authorList>
            <person name="Capua I."/>
            <person name="De Benedictis P."/>
            <person name="Joannis T."/>
            <person name="Lombin L.H."/>
            <person name="Cattoli G."/>
        </authorList>
    </citation>
    <scope>NUCLEOTIDE SEQUENCE [LARGE SCALE GENOMIC DNA]</scope>
    <source>
        <strain evidence="12 13">ISLP-3</strain>
    </source>
</reference>
<dbReference type="STRING" id="1814289.SAMN05216410_0775"/>
<dbReference type="GO" id="GO:0046677">
    <property type="term" value="P:response to antibiotic"/>
    <property type="evidence" value="ECO:0007669"/>
    <property type="project" value="UniProtKB-UniRule"/>
</dbReference>
<dbReference type="GO" id="GO:0051301">
    <property type="term" value="P:cell division"/>
    <property type="evidence" value="ECO:0007669"/>
    <property type="project" value="UniProtKB-KW"/>
</dbReference>
<comment type="similarity">
    <text evidence="3 9">Belongs to the class-D beta-lactamase family.</text>
</comment>
<keyword evidence="13" id="KW-1185">Reference proteome</keyword>
<dbReference type="SUPFAM" id="SSF56601">
    <property type="entry name" value="beta-lactamase/transpeptidase-like"/>
    <property type="match status" value="1"/>
</dbReference>
<keyword evidence="12" id="KW-0132">Cell division</keyword>
<dbReference type="Gene3D" id="3.90.1310.10">
    <property type="entry name" value="Penicillin-binding protein 2a (Domain 2)"/>
    <property type="match status" value="1"/>
</dbReference>
<proteinExistence type="inferred from homology"/>
<dbReference type="GO" id="GO:0005886">
    <property type="term" value="C:plasma membrane"/>
    <property type="evidence" value="ECO:0007669"/>
    <property type="project" value="TreeGrafter"/>
</dbReference>
<dbReference type="GO" id="GO:0071972">
    <property type="term" value="F:peptidoglycan L,D-transpeptidase activity"/>
    <property type="evidence" value="ECO:0007669"/>
    <property type="project" value="TreeGrafter"/>
</dbReference>
<comment type="catalytic activity">
    <reaction evidence="9">
        <text>a beta-lactam + H2O = a substituted beta-amino acid</text>
        <dbReference type="Rhea" id="RHEA:20401"/>
        <dbReference type="ChEBI" id="CHEBI:15377"/>
        <dbReference type="ChEBI" id="CHEBI:35627"/>
        <dbReference type="ChEBI" id="CHEBI:140347"/>
        <dbReference type="EC" id="3.5.2.6"/>
    </reaction>
</comment>
<feature type="domain" description="Penicillin-binding protein transpeptidase" evidence="10">
    <location>
        <begin position="375"/>
        <end position="653"/>
    </location>
</feature>
<dbReference type="GO" id="GO:0071555">
    <property type="term" value="P:cell wall organization"/>
    <property type="evidence" value="ECO:0007669"/>
    <property type="project" value="TreeGrafter"/>
</dbReference>
<dbReference type="InterPro" id="IPR001460">
    <property type="entry name" value="PCN-bd_Tpept"/>
</dbReference>
<keyword evidence="5" id="KW-0732">Signal</keyword>
<accession>A0A1G6H660</accession>
<evidence type="ECO:0000259" key="10">
    <source>
        <dbReference type="Pfam" id="PF00905"/>
    </source>
</evidence>